<dbReference type="Proteomes" id="UP000827092">
    <property type="component" value="Unassembled WGS sequence"/>
</dbReference>
<evidence type="ECO:0000313" key="2">
    <source>
        <dbReference type="Proteomes" id="UP000827092"/>
    </source>
</evidence>
<reference evidence="1 2" key="1">
    <citation type="journal article" date="2022" name="Nat. Ecol. Evol.">
        <title>A masculinizing supergene underlies an exaggerated male reproductive morph in a spider.</title>
        <authorList>
            <person name="Hendrickx F."/>
            <person name="De Corte Z."/>
            <person name="Sonet G."/>
            <person name="Van Belleghem S.M."/>
            <person name="Kostlbacher S."/>
            <person name="Vangestel C."/>
        </authorList>
    </citation>
    <scope>NUCLEOTIDE SEQUENCE [LARGE SCALE GENOMIC DNA]</scope>
    <source>
        <strain evidence="1">W744_W776</strain>
    </source>
</reference>
<dbReference type="AlphaFoldDB" id="A0AAV6VA20"/>
<keyword evidence="2" id="KW-1185">Reference proteome</keyword>
<proteinExistence type="predicted"/>
<gene>
    <name evidence="1" type="ORF">JTE90_023733</name>
</gene>
<evidence type="ECO:0000313" key="1">
    <source>
        <dbReference type="EMBL" id="KAG8193482.1"/>
    </source>
</evidence>
<protein>
    <submittedName>
        <fullName evidence="1">Uncharacterized protein</fullName>
    </submittedName>
</protein>
<sequence>MDEKKTHQVRQPGHAIKKGGDALGFYCRLDLSRRDAGRSKEVYLLVEPGCLCFRAWLLNTTLKCWLILEVFKGSPNVIQSTFL</sequence>
<name>A0AAV6VA20_9ARAC</name>
<organism evidence="1 2">
    <name type="scientific">Oedothorax gibbosus</name>
    <dbReference type="NCBI Taxonomy" id="931172"/>
    <lineage>
        <taxon>Eukaryota</taxon>
        <taxon>Metazoa</taxon>
        <taxon>Ecdysozoa</taxon>
        <taxon>Arthropoda</taxon>
        <taxon>Chelicerata</taxon>
        <taxon>Arachnida</taxon>
        <taxon>Araneae</taxon>
        <taxon>Araneomorphae</taxon>
        <taxon>Entelegynae</taxon>
        <taxon>Araneoidea</taxon>
        <taxon>Linyphiidae</taxon>
        <taxon>Erigoninae</taxon>
        <taxon>Oedothorax</taxon>
    </lineage>
</organism>
<accession>A0AAV6VA20</accession>
<comment type="caution">
    <text evidence="1">The sequence shown here is derived from an EMBL/GenBank/DDBJ whole genome shotgun (WGS) entry which is preliminary data.</text>
</comment>
<dbReference type="EMBL" id="JAFNEN010000120">
    <property type="protein sequence ID" value="KAG8193482.1"/>
    <property type="molecule type" value="Genomic_DNA"/>
</dbReference>